<gene>
    <name evidence="2" type="ORF">MDA_GLEAN10020108</name>
</gene>
<sequence>MMALLPRRHRSAGERYDPSPGTRSPYSRLALLTAAAAVASALTSRKSHRKFRTTAWGEVPNTGLGCKGEKAKQKLQGLKFPRNEQ</sequence>
<proteinExistence type="predicted"/>
<evidence type="ECO:0000256" key="1">
    <source>
        <dbReference type="SAM" id="MobiDB-lite"/>
    </source>
</evidence>
<dbReference type="Proteomes" id="UP000010556">
    <property type="component" value="Unassembled WGS sequence"/>
</dbReference>
<protein>
    <submittedName>
        <fullName evidence="2">Uncharacterized protein</fullName>
    </submittedName>
</protein>
<accession>L5LJS8</accession>
<dbReference type="EMBL" id="KB111160">
    <property type="protein sequence ID" value="ELK26250.1"/>
    <property type="molecule type" value="Genomic_DNA"/>
</dbReference>
<dbReference type="AlphaFoldDB" id="L5LJS8"/>
<feature type="compositionally biased region" description="Basic residues" evidence="1">
    <location>
        <begin position="1"/>
        <end position="10"/>
    </location>
</feature>
<keyword evidence="3" id="KW-1185">Reference proteome</keyword>
<reference evidence="3" key="1">
    <citation type="journal article" date="2013" name="Science">
        <title>Comparative analysis of bat genomes provides insight into the evolution of flight and immunity.</title>
        <authorList>
            <person name="Zhang G."/>
            <person name="Cowled C."/>
            <person name="Shi Z."/>
            <person name="Huang Z."/>
            <person name="Bishop-Lilly K.A."/>
            <person name="Fang X."/>
            <person name="Wynne J.W."/>
            <person name="Xiong Z."/>
            <person name="Baker M.L."/>
            <person name="Zhao W."/>
            <person name="Tachedjian M."/>
            <person name="Zhu Y."/>
            <person name="Zhou P."/>
            <person name="Jiang X."/>
            <person name="Ng J."/>
            <person name="Yang L."/>
            <person name="Wu L."/>
            <person name="Xiao J."/>
            <person name="Feng Y."/>
            <person name="Chen Y."/>
            <person name="Sun X."/>
            <person name="Zhang Y."/>
            <person name="Marsh G.A."/>
            <person name="Crameri G."/>
            <person name="Broder C.C."/>
            <person name="Frey K.G."/>
            <person name="Wang L.F."/>
            <person name="Wang J."/>
        </authorList>
    </citation>
    <scope>NUCLEOTIDE SEQUENCE [LARGE SCALE GENOMIC DNA]</scope>
</reference>
<evidence type="ECO:0000313" key="2">
    <source>
        <dbReference type="EMBL" id="ELK26250.1"/>
    </source>
</evidence>
<evidence type="ECO:0000313" key="3">
    <source>
        <dbReference type="Proteomes" id="UP000010556"/>
    </source>
</evidence>
<organism evidence="2 3">
    <name type="scientific">Myotis davidii</name>
    <name type="common">David's myotis</name>
    <dbReference type="NCBI Taxonomy" id="225400"/>
    <lineage>
        <taxon>Eukaryota</taxon>
        <taxon>Metazoa</taxon>
        <taxon>Chordata</taxon>
        <taxon>Craniata</taxon>
        <taxon>Vertebrata</taxon>
        <taxon>Euteleostomi</taxon>
        <taxon>Mammalia</taxon>
        <taxon>Eutheria</taxon>
        <taxon>Laurasiatheria</taxon>
        <taxon>Chiroptera</taxon>
        <taxon>Yangochiroptera</taxon>
        <taxon>Vespertilionidae</taxon>
        <taxon>Myotis</taxon>
    </lineage>
</organism>
<name>L5LJS8_MYODS</name>
<feature type="region of interest" description="Disordered" evidence="1">
    <location>
        <begin position="1"/>
        <end position="25"/>
    </location>
</feature>